<dbReference type="Proteomes" id="UP000008810">
    <property type="component" value="Chromosome 4"/>
</dbReference>
<dbReference type="Gramene" id="PNT64456">
    <property type="protein sequence ID" value="PNT64456"/>
    <property type="gene ID" value="BRADI_4g28872v3"/>
</dbReference>
<reference evidence="2" key="3">
    <citation type="submission" date="2018-08" db="UniProtKB">
        <authorList>
            <consortium name="EnsemblPlants"/>
        </authorList>
    </citation>
    <scope>IDENTIFICATION</scope>
    <source>
        <strain evidence="2">cv. Bd21</strain>
    </source>
</reference>
<keyword evidence="3" id="KW-1185">Reference proteome</keyword>
<proteinExistence type="predicted"/>
<gene>
    <name evidence="1" type="ORF">BRADI_4g28872v3</name>
</gene>
<accession>A0A2K2CQZ2</accession>
<dbReference type="EMBL" id="CM000883">
    <property type="protein sequence ID" value="PNT64456.1"/>
    <property type="molecule type" value="Genomic_DNA"/>
</dbReference>
<name>A0A2K2CQZ2_BRADI</name>
<sequence length="79" mass="9220">MDFINQPTNARLRRRFEERDILDVLMTSEGQRRFHDGDAYQPAHRQSSHGTNYRTLLLLELEMLTAKAVSQYVPDAART</sequence>
<evidence type="ECO:0000313" key="1">
    <source>
        <dbReference type="EMBL" id="PNT64456.1"/>
    </source>
</evidence>
<evidence type="ECO:0000313" key="3">
    <source>
        <dbReference type="Proteomes" id="UP000008810"/>
    </source>
</evidence>
<protein>
    <submittedName>
        <fullName evidence="1 2">Uncharacterized protein</fullName>
    </submittedName>
</protein>
<organism evidence="1">
    <name type="scientific">Brachypodium distachyon</name>
    <name type="common">Purple false brome</name>
    <name type="synonym">Trachynia distachya</name>
    <dbReference type="NCBI Taxonomy" id="15368"/>
    <lineage>
        <taxon>Eukaryota</taxon>
        <taxon>Viridiplantae</taxon>
        <taxon>Streptophyta</taxon>
        <taxon>Embryophyta</taxon>
        <taxon>Tracheophyta</taxon>
        <taxon>Spermatophyta</taxon>
        <taxon>Magnoliopsida</taxon>
        <taxon>Liliopsida</taxon>
        <taxon>Poales</taxon>
        <taxon>Poaceae</taxon>
        <taxon>BOP clade</taxon>
        <taxon>Pooideae</taxon>
        <taxon>Stipodae</taxon>
        <taxon>Brachypodieae</taxon>
        <taxon>Brachypodium</taxon>
    </lineage>
</organism>
<reference evidence="1 2" key="1">
    <citation type="journal article" date="2010" name="Nature">
        <title>Genome sequencing and analysis of the model grass Brachypodium distachyon.</title>
        <authorList>
            <consortium name="International Brachypodium Initiative"/>
        </authorList>
    </citation>
    <scope>NUCLEOTIDE SEQUENCE [LARGE SCALE GENOMIC DNA]</scope>
    <source>
        <strain evidence="1 2">Bd21</strain>
    </source>
</reference>
<dbReference type="InParanoid" id="A0A2K2CQZ2"/>
<dbReference type="EnsemblPlants" id="PNT64456">
    <property type="protein sequence ID" value="PNT64456"/>
    <property type="gene ID" value="BRADI_4g28872v3"/>
</dbReference>
<dbReference type="AlphaFoldDB" id="A0A2K2CQZ2"/>
<evidence type="ECO:0000313" key="2">
    <source>
        <dbReference type="EnsemblPlants" id="PNT64456"/>
    </source>
</evidence>
<reference evidence="1" key="2">
    <citation type="submission" date="2017-06" db="EMBL/GenBank/DDBJ databases">
        <title>WGS assembly of Brachypodium distachyon.</title>
        <authorList>
            <consortium name="The International Brachypodium Initiative"/>
            <person name="Lucas S."/>
            <person name="Harmon-Smith M."/>
            <person name="Lail K."/>
            <person name="Tice H."/>
            <person name="Grimwood J."/>
            <person name="Bruce D."/>
            <person name="Barry K."/>
            <person name="Shu S."/>
            <person name="Lindquist E."/>
            <person name="Wang M."/>
            <person name="Pitluck S."/>
            <person name="Vogel J.P."/>
            <person name="Garvin D.F."/>
            <person name="Mockler T.C."/>
            <person name="Schmutz J."/>
            <person name="Rokhsar D."/>
            <person name="Bevan M.W."/>
        </authorList>
    </citation>
    <scope>NUCLEOTIDE SEQUENCE</scope>
    <source>
        <strain evidence="1">Bd21</strain>
    </source>
</reference>